<gene>
    <name evidence="2" type="ORF">pgond44_02203</name>
</gene>
<evidence type="ECO:0000256" key="1">
    <source>
        <dbReference type="SAM" id="Phobius"/>
    </source>
</evidence>
<feature type="transmembrane region" description="Helical" evidence="1">
    <location>
        <begin position="7"/>
        <end position="25"/>
    </location>
</feature>
<dbReference type="eggNOG" id="ENOG50335GB">
    <property type="taxonomic scope" value="Bacteria"/>
</dbReference>
<keyword evidence="3" id="KW-1185">Reference proteome</keyword>
<keyword evidence="1" id="KW-0812">Transmembrane</keyword>
<accession>N1X1V0</accession>
<sequence length="73" mass="8379">MKITGITCLGITTFILLTVIIFAMMNLSFGWIFYATCLGQIALVYSVYRVLKDDYTTEKTFSDFYEDRPDLGE</sequence>
<proteinExistence type="predicted"/>
<dbReference type="RefSeq" id="WP_003436107.1">
    <property type="nucleotide sequence ID" value="NZ_APLF01000003.1"/>
</dbReference>
<dbReference type="PATRIC" id="fig|1189619.4.peg.462"/>
<evidence type="ECO:0000313" key="2">
    <source>
        <dbReference type="EMBL" id="EMY82018.1"/>
    </source>
</evidence>
<dbReference type="AlphaFoldDB" id="N1X1V0"/>
<keyword evidence="1" id="KW-1133">Transmembrane helix</keyword>
<keyword evidence="1" id="KW-0472">Membrane</keyword>
<dbReference type="STRING" id="1189619.pgond44_02203"/>
<protein>
    <submittedName>
        <fullName evidence="2">Membrane protein</fullName>
    </submittedName>
</protein>
<evidence type="ECO:0000313" key="3">
    <source>
        <dbReference type="Proteomes" id="UP000012317"/>
    </source>
</evidence>
<comment type="caution">
    <text evidence="2">The sequence shown here is derived from an EMBL/GenBank/DDBJ whole genome shotgun (WGS) entry which is preliminary data.</text>
</comment>
<dbReference type="Proteomes" id="UP000012317">
    <property type="component" value="Unassembled WGS sequence"/>
</dbReference>
<organism evidence="2 3">
    <name type="scientific">Psychroflexus gondwanensis ACAM 44</name>
    <dbReference type="NCBI Taxonomy" id="1189619"/>
    <lineage>
        <taxon>Bacteria</taxon>
        <taxon>Pseudomonadati</taxon>
        <taxon>Bacteroidota</taxon>
        <taxon>Flavobacteriia</taxon>
        <taxon>Flavobacteriales</taxon>
        <taxon>Flavobacteriaceae</taxon>
        <taxon>Psychroflexus</taxon>
    </lineage>
</organism>
<name>N1X1V0_9FLAO</name>
<feature type="transmembrane region" description="Helical" evidence="1">
    <location>
        <begin position="31"/>
        <end position="51"/>
    </location>
</feature>
<reference evidence="2 3" key="1">
    <citation type="journal article" date="2014" name="Genome Biol. Evol.">
        <title>Extensive gene acquisition in the extremely psychrophilic bacterial species Psychroflexus torquis and the link to sea-ice ecosystem specialism.</title>
        <authorList>
            <person name="Feng S."/>
            <person name="Powell S.M."/>
            <person name="Wilson R."/>
            <person name="Bowman J.P."/>
        </authorList>
    </citation>
    <scope>NUCLEOTIDE SEQUENCE [LARGE SCALE GENOMIC DNA]</scope>
    <source>
        <strain evidence="2 3">ACAM 44</strain>
    </source>
</reference>
<dbReference type="EMBL" id="APLF01000003">
    <property type="protein sequence ID" value="EMY82018.1"/>
    <property type="molecule type" value="Genomic_DNA"/>
</dbReference>